<comment type="caution">
    <text evidence="1">The sequence shown here is derived from an EMBL/GenBank/DDBJ whole genome shotgun (WGS) entry which is preliminary data.</text>
</comment>
<proteinExistence type="predicted"/>
<reference evidence="1 2" key="1">
    <citation type="journal article" date="2018" name="Sci. Rep.">
        <title>Genomic signatures of local adaptation to the degree of environmental predictability in rotifers.</title>
        <authorList>
            <person name="Franch-Gras L."/>
            <person name="Hahn C."/>
            <person name="Garcia-Roger E.M."/>
            <person name="Carmona M.J."/>
            <person name="Serra M."/>
            <person name="Gomez A."/>
        </authorList>
    </citation>
    <scope>NUCLEOTIDE SEQUENCE [LARGE SCALE GENOMIC DNA]</scope>
    <source>
        <strain evidence="1">HYR1</strain>
    </source>
</reference>
<organism evidence="1 2">
    <name type="scientific">Brachionus plicatilis</name>
    <name type="common">Marine rotifer</name>
    <name type="synonym">Brachionus muelleri</name>
    <dbReference type="NCBI Taxonomy" id="10195"/>
    <lineage>
        <taxon>Eukaryota</taxon>
        <taxon>Metazoa</taxon>
        <taxon>Spiralia</taxon>
        <taxon>Gnathifera</taxon>
        <taxon>Rotifera</taxon>
        <taxon>Eurotatoria</taxon>
        <taxon>Monogononta</taxon>
        <taxon>Pseudotrocha</taxon>
        <taxon>Ploima</taxon>
        <taxon>Brachionidae</taxon>
        <taxon>Brachionus</taxon>
    </lineage>
</organism>
<evidence type="ECO:0000313" key="2">
    <source>
        <dbReference type="Proteomes" id="UP000276133"/>
    </source>
</evidence>
<name>A0A3M7PDA8_BRAPC</name>
<keyword evidence="2" id="KW-1185">Reference proteome</keyword>
<dbReference type="AlphaFoldDB" id="A0A3M7PDA8"/>
<sequence length="152" mass="17636">MSHQFFAFKQCSSQNLIQFRFSNPFYWLKLLHEKMRYNHNFIHPFVKQRFEDIYTLGHNITPLDFLGLPRPRTPVSLVKTFDSLTSSCSEDLASTSICSDVTDFITNKTKISIKTEKKSLFDLSNIFYSFAKSATMAILGVEASIVYLQYSY</sequence>
<dbReference type="EMBL" id="REGN01011652">
    <property type="protein sequence ID" value="RMZ97091.1"/>
    <property type="molecule type" value="Genomic_DNA"/>
</dbReference>
<accession>A0A3M7PDA8</accession>
<gene>
    <name evidence="1" type="ORF">BpHYR1_008552</name>
</gene>
<evidence type="ECO:0000313" key="1">
    <source>
        <dbReference type="EMBL" id="RMZ97091.1"/>
    </source>
</evidence>
<dbReference type="Proteomes" id="UP000276133">
    <property type="component" value="Unassembled WGS sequence"/>
</dbReference>
<protein>
    <submittedName>
        <fullName evidence="1">Uncharacterized protein</fullName>
    </submittedName>
</protein>